<comment type="caution">
    <text evidence="2">The sequence shown here is derived from an EMBL/GenBank/DDBJ whole genome shotgun (WGS) entry which is preliminary data.</text>
</comment>
<evidence type="ECO:0000259" key="1">
    <source>
        <dbReference type="Pfam" id="PF20710"/>
    </source>
</evidence>
<dbReference type="InterPro" id="IPR049227">
    <property type="entry name" value="DUF6824"/>
</dbReference>
<dbReference type="AlphaFoldDB" id="A0AAD8XSJ0"/>
<keyword evidence="3" id="KW-1185">Reference proteome</keyword>
<sequence>MSVEPTAHDVLSGLGAWLNQHPGNAHFRKIIEEQKSIYVAGTKKQKMNISKAIVEAIYSKEPPGRFLKKCPETGQWKELSTKEVAEKVTQSMSCAARGNL</sequence>
<protein>
    <recommendedName>
        <fullName evidence="1">DUF6824 domain-containing protein</fullName>
    </recommendedName>
</protein>
<dbReference type="Proteomes" id="UP001224775">
    <property type="component" value="Unassembled WGS sequence"/>
</dbReference>
<reference evidence="2" key="1">
    <citation type="submission" date="2023-06" db="EMBL/GenBank/DDBJ databases">
        <title>Survivors Of The Sea: Transcriptome response of Skeletonema marinoi to long-term dormancy.</title>
        <authorList>
            <person name="Pinder M.I.M."/>
            <person name="Kourtchenko O."/>
            <person name="Robertson E.K."/>
            <person name="Larsson T."/>
            <person name="Maumus F."/>
            <person name="Osuna-Cruz C.M."/>
            <person name="Vancaester E."/>
            <person name="Stenow R."/>
            <person name="Vandepoele K."/>
            <person name="Ploug H."/>
            <person name="Bruchert V."/>
            <person name="Godhe A."/>
            <person name="Topel M."/>
        </authorList>
    </citation>
    <scope>NUCLEOTIDE SEQUENCE</scope>
    <source>
        <strain evidence="2">R05AC</strain>
    </source>
</reference>
<evidence type="ECO:0000313" key="3">
    <source>
        <dbReference type="Proteomes" id="UP001224775"/>
    </source>
</evidence>
<dbReference type="EMBL" id="JATAAI010000059">
    <property type="protein sequence ID" value="KAK1732727.1"/>
    <property type="molecule type" value="Genomic_DNA"/>
</dbReference>
<name>A0AAD8XSJ0_9STRA</name>
<proteinExistence type="predicted"/>
<gene>
    <name evidence="2" type="ORF">QTG54_016574</name>
</gene>
<accession>A0AAD8XSJ0</accession>
<organism evidence="2 3">
    <name type="scientific">Skeletonema marinoi</name>
    <dbReference type="NCBI Taxonomy" id="267567"/>
    <lineage>
        <taxon>Eukaryota</taxon>
        <taxon>Sar</taxon>
        <taxon>Stramenopiles</taxon>
        <taxon>Ochrophyta</taxon>
        <taxon>Bacillariophyta</taxon>
        <taxon>Coscinodiscophyceae</taxon>
        <taxon>Thalassiosirophycidae</taxon>
        <taxon>Thalassiosirales</taxon>
        <taxon>Skeletonemataceae</taxon>
        <taxon>Skeletonema</taxon>
        <taxon>Skeletonema marinoi-dohrnii complex</taxon>
    </lineage>
</organism>
<feature type="domain" description="DUF6824" evidence="1">
    <location>
        <begin position="9"/>
        <end position="92"/>
    </location>
</feature>
<evidence type="ECO:0000313" key="2">
    <source>
        <dbReference type="EMBL" id="KAK1732727.1"/>
    </source>
</evidence>
<dbReference type="Pfam" id="PF20710">
    <property type="entry name" value="DUF6824"/>
    <property type="match status" value="1"/>
</dbReference>